<dbReference type="PaxDb" id="589924-Ferp_0297"/>
<name>D3S2E7_FERPA</name>
<evidence type="ECO:0000256" key="1">
    <source>
        <dbReference type="ARBA" id="ARBA00022490"/>
    </source>
</evidence>
<protein>
    <recommendedName>
        <fullName evidence="6">Ribonuclease P protein component 3</fullName>
        <shortName evidence="6">RNase P component 3</shortName>
        <ecNumber evidence="6">3.1.26.5</ecNumber>
    </recommendedName>
    <alternativeName>
        <fullName evidence="6">Rpp30</fullName>
    </alternativeName>
</protein>
<dbReference type="GO" id="GO:0001682">
    <property type="term" value="P:tRNA 5'-leader removal"/>
    <property type="evidence" value="ECO:0007669"/>
    <property type="project" value="UniProtKB-UniRule"/>
</dbReference>
<comment type="subunit">
    <text evidence="6">Consists of a catalytic RNA component and at least 4-5 protein subunits.</text>
</comment>
<dbReference type="KEGG" id="fpl:Ferp_0297"/>
<dbReference type="OrthoDB" id="50463at2157"/>
<dbReference type="eggNOG" id="arCOG00307">
    <property type="taxonomic scope" value="Archaea"/>
</dbReference>
<dbReference type="GO" id="GO:0005737">
    <property type="term" value="C:cytoplasm"/>
    <property type="evidence" value="ECO:0007669"/>
    <property type="project" value="UniProtKB-SubCell"/>
</dbReference>
<keyword evidence="2 6" id="KW-0819">tRNA processing</keyword>
<gene>
    <name evidence="6" type="primary">rnp3</name>
    <name evidence="7" type="ordered locus">Ferp_0297</name>
</gene>
<dbReference type="GO" id="GO:0004526">
    <property type="term" value="F:ribonuclease P activity"/>
    <property type="evidence" value="ECO:0007669"/>
    <property type="project" value="UniProtKB-UniRule"/>
</dbReference>
<dbReference type="Pfam" id="PF01876">
    <property type="entry name" value="RNase_P_p30"/>
    <property type="match status" value="1"/>
</dbReference>
<dbReference type="EC" id="3.1.26.5" evidence="6"/>
<sequence>MMDFLRFEPEYLLEGFDDCVVFGETEKYIQGCMIYATSTKELVSKLRKYSGFIGVLSPKVEVNRLAVMRKKVFVLLDSVERELDYTTVKLAAEKDVAIEVCFAKYLKVSGVKRSQLFERDRILFKIVEKFDAPFVLTSGAENFYEMRTKKQIYDFFQTLGANVKRAEEWMKRFERILKDEKFIMDGFEEL</sequence>
<dbReference type="Proteomes" id="UP000002613">
    <property type="component" value="Chromosome"/>
</dbReference>
<dbReference type="InterPro" id="IPR023539">
    <property type="entry name" value="RNase_P_comp-3_arc"/>
</dbReference>
<evidence type="ECO:0000256" key="6">
    <source>
        <dbReference type="HAMAP-Rule" id="MF_00756"/>
    </source>
</evidence>
<evidence type="ECO:0000256" key="4">
    <source>
        <dbReference type="ARBA" id="ARBA00022759"/>
    </source>
</evidence>
<dbReference type="InterPro" id="IPR016195">
    <property type="entry name" value="Pol/histidinol_Pase-like"/>
</dbReference>
<comment type="similarity">
    <text evidence="6">Belongs to the eukaryotic/archaeal RNase P protein component 3 family.</text>
</comment>
<organism evidence="7 8">
    <name type="scientific">Ferroglobus placidus (strain DSM 10642 / AEDII12DO)</name>
    <dbReference type="NCBI Taxonomy" id="589924"/>
    <lineage>
        <taxon>Archaea</taxon>
        <taxon>Methanobacteriati</taxon>
        <taxon>Methanobacteriota</taxon>
        <taxon>Archaeoglobi</taxon>
        <taxon>Archaeoglobales</taxon>
        <taxon>Archaeoglobaceae</taxon>
        <taxon>Ferroglobus</taxon>
    </lineage>
</organism>
<proteinExistence type="inferred from homology"/>
<keyword evidence="3 6" id="KW-0540">Nuclease</keyword>
<keyword evidence="8" id="KW-1185">Reference proteome</keyword>
<evidence type="ECO:0000256" key="2">
    <source>
        <dbReference type="ARBA" id="ARBA00022694"/>
    </source>
</evidence>
<dbReference type="RefSeq" id="WP_012964824.1">
    <property type="nucleotide sequence ID" value="NC_013849.1"/>
</dbReference>
<comment type="catalytic activity">
    <reaction evidence="6">
        <text>Endonucleolytic cleavage of RNA, removing 5'-extranucleotides from tRNA precursor.</text>
        <dbReference type="EC" id="3.1.26.5"/>
    </reaction>
</comment>
<keyword evidence="5 6" id="KW-0378">Hydrolase</keyword>
<dbReference type="GeneID" id="8777794"/>
<evidence type="ECO:0000256" key="3">
    <source>
        <dbReference type="ARBA" id="ARBA00022722"/>
    </source>
</evidence>
<dbReference type="InterPro" id="IPR002738">
    <property type="entry name" value="RNase_P_p30"/>
</dbReference>
<reference evidence="8" key="1">
    <citation type="submission" date="2010-02" db="EMBL/GenBank/DDBJ databases">
        <title>Complete sequence of Ferroglobus placidus DSM 10642.</title>
        <authorList>
            <consortium name="US DOE Joint Genome Institute"/>
            <person name="Lucas S."/>
            <person name="Copeland A."/>
            <person name="Lapidus A."/>
            <person name="Cheng J.-F."/>
            <person name="Bruce D."/>
            <person name="Goodwin L."/>
            <person name="Pitluck S."/>
            <person name="Saunders E."/>
            <person name="Brettin T."/>
            <person name="Detter J.C."/>
            <person name="Han C."/>
            <person name="Tapia R."/>
            <person name="Larimer F."/>
            <person name="Land M."/>
            <person name="Hauser L."/>
            <person name="Kyrpides N."/>
            <person name="Ivanova N."/>
            <person name="Holmes D."/>
            <person name="Lovley D."/>
            <person name="Kyrpides N."/>
            <person name="Anderson I.J."/>
            <person name="Woyke T."/>
        </authorList>
    </citation>
    <scope>NUCLEOTIDE SEQUENCE [LARGE SCALE GENOMIC DNA]</scope>
    <source>
        <strain evidence="8">DSM 10642 / AEDII12DO</strain>
    </source>
</reference>
<dbReference type="GO" id="GO:0030677">
    <property type="term" value="C:ribonuclease P complex"/>
    <property type="evidence" value="ECO:0007669"/>
    <property type="project" value="UniProtKB-UniRule"/>
</dbReference>
<comment type="subcellular location">
    <subcellularLocation>
        <location evidence="6">Cytoplasm</location>
    </subcellularLocation>
</comment>
<dbReference type="SUPFAM" id="SSF89550">
    <property type="entry name" value="PHP domain-like"/>
    <property type="match status" value="1"/>
</dbReference>
<dbReference type="STRING" id="589924.Ferp_0297"/>
<dbReference type="HOGENOM" id="CLU_1369450_0_0_2"/>
<keyword evidence="1 6" id="KW-0963">Cytoplasm</keyword>
<accession>D3S2E7</accession>
<dbReference type="AlphaFoldDB" id="D3S2E7"/>
<evidence type="ECO:0000313" key="7">
    <source>
        <dbReference type="EMBL" id="ADC64477.1"/>
    </source>
</evidence>
<evidence type="ECO:0000256" key="5">
    <source>
        <dbReference type="ARBA" id="ARBA00022801"/>
    </source>
</evidence>
<keyword evidence="4 6" id="KW-0255">Endonuclease</keyword>
<dbReference type="Gene3D" id="3.20.20.140">
    <property type="entry name" value="Metal-dependent hydrolases"/>
    <property type="match status" value="1"/>
</dbReference>
<dbReference type="EMBL" id="CP001899">
    <property type="protein sequence ID" value="ADC64477.1"/>
    <property type="molecule type" value="Genomic_DNA"/>
</dbReference>
<reference evidence="7 8" key="2">
    <citation type="journal article" date="2011" name="Stand. Genomic Sci.">
        <title>Complete genome sequence of Ferroglobus placidus AEDII12DO.</title>
        <authorList>
            <person name="Anderson I."/>
            <person name="Risso C."/>
            <person name="Holmes D."/>
            <person name="Lucas S."/>
            <person name="Copeland A."/>
            <person name="Lapidus A."/>
            <person name="Cheng J.F."/>
            <person name="Bruce D."/>
            <person name="Goodwin L."/>
            <person name="Pitluck S."/>
            <person name="Saunders E."/>
            <person name="Brettin T."/>
            <person name="Detter J.C."/>
            <person name="Han C."/>
            <person name="Tapia R."/>
            <person name="Larimer F."/>
            <person name="Land M."/>
            <person name="Hauser L."/>
            <person name="Woyke T."/>
            <person name="Lovley D."/>
            <person name="Kyrpides N."/>
            <person name="Ivanova N."/>
        </authorList>
    </citation>
    <scope>NUCLEOTIDE SEQUENCE [LARGE SCALE GENOMIC DNA]</scope>
    <source>
        <strain evidence="8">DSM 10642 / AEDII12DO</strain>
    </source>
</reference>
<comment type="function">
    <text evidence="6">Part of ribonuclease P, a protein complex that generates mature tRNA molecules by cleaving their 5'-ends.</text>
</comment>
<evidence type="ECO:0000313" key="8">
    <source>
        <dbReference type="Proteomes" id="UP000002613"/>
    </source>
</evidence>
<dbReference type="HAMAP" id="MF_00756">
    <property type="entry name" value="RNase_P_3"/>
    <property type="match status" value="1"/>
</dbReference>